<evidence type="ECO:0000256" key="7">
    <source>
        <dbReference type="ARBA" id="ARBA00022691"/>
    </source>
</evidence>
<evidence type="ECO:0000256" key="16">
    <source>
        <dbReference type="ARBA" id="ARBA00093642"/>
    </source>
</evidence>
<organism evidence="21">
    <name type="scientific">Callorhinchus milii</name>
    <name type="common">Ghost shark</name>
    <dbReference type="NCBI Taxonomy" id="7868"/>
    <lineage>
        <taxon>Eukaryota</taxon>
        <taxon>Metazoa</taxon>
        <taxon>Chordata</taxon>
        <taxon>Craniata</taxon>
        <taxon>Vertebrata</taxon>
        <taxon>Chondrichthyes</taxon>
        <taxon>Holocephali</taxon>
        <taxon>Chimaeriformes</taxon>
        <taxon>Callorhinchidae</taxon>
        <taxon>Callorhinchus</taxon>
    </lineage>
</organism>
<dbReference type="OrthoDB" id="6349953at2759"/>
<dbReference type="FunFam" id="3.40.50.150:FF:000098">
    <property type="entry name" value="Trmt1-like isoform 1"/>
    <property type="match status" value="1"/>
</dbReference>
<dbReference type="CTD" id="81627"/>
<feature type="region of interest" description="Disordered" evidence="19">
    <location>
        <begin position="687"/>
        <end position="748"/>
    </location>
</feature>
<dbReference type="PROSITE" id="PS00028">
    <property type="entry name" value="ZINC_FINGER_C2H2_1"/>
    <property type="match status" value="1"/>
</dbReference>
<keyword evidence="6 18" id="KW-0808">Transferase</keyword>
<accession>V9KJ54</accession>
<evidence type="ECO:0000256" key="13">
    <source>
        <dbReference type="ARBA" id="ARBA00022884"/>
    </source>
</evidence>
<proteinExistence type="evidence at transcript level"/>
<keyword evidence="3" id="KW-0597">Phosphoprotein</keyword>
<name>V9KJ54_CALMI</name>
<evidence type="ECO:0000256" key="11">
    <source>
        <dbReference type="ARBA" id="ARBA00022833"/>
    </source>
</evidence>
<evidence type="ECO:0000256" key="1">
    <source>
        <dbReference type="ARBA" id="ARBA00004604"/>
    </source>
</evidence>
<evidence type="ECO:0000256" key="9">
    <source>
        <dbReference type="ARBA" id="ARBA00022723"/>
    </source>
</evidence>
<dbReference type="InterPro" id="IPR042296">
    <property type="entry name" value="tRNA_met_Trm1_C"/>
</dbReference>
<dbReference type="AlphaFoldDB" id="V9KJ54"/>
<evidence type="ECO:0000256" key="14">
    <source>
        <dbReference type="ARBA" id="ARBA00023242"/>
    </source>
</evidence>
<feature type="region of interest" description="Disordered" evidence="19">
    <location>
        <begin position="576"/>
        <end position="609"/>
    </location>
</feature>
<comment type="catalytic activity">
    <reaction evidence="15">
        <text>guanosine(27) in tRNA(Tyr) + 2 S-adenosyl-L-methionine = N(2)-dimethylguanosine(27) in tRNA(Tyr) + 2 S-adenosyl-L-homocysteine + 2 H(+)</text>
        <dbReference type="Rhea" id="RHEA:83895"/>
        <dbReference type="Rhea" id="RHEA-COMP:20240"/>
        <dbReference type="Rhea" id="RHEA-COMP:20241"/>
        <dbReference type="ChEBI" id="CHEBI:15378"/>
        <dbReference type="ChEBI" id="CHEBI:57856"/>
        <dbReference type="ChEBI" id="CHEBI:59789"/>
        <dbReference type="ChEBI" id="CHEBI:74269"/>
        <dbReference type="ChEBI" id="CHEBI:74513"/>
    </reaction>
    <physiologicalReaction direction="left-to-right" evidence="15">
        <dbReference type="Rhea" id="RHEA:83896"/>
    </physiologicalReaction>
</comment>
<dbReference type="InterPro" id="IPR013087">
    <property type="entry name" value="Znf_C2H2_type"/>
</dbReference>
<evidence type="ECO:0000256" key="4">
    <source>
        <dbReference type="ARBA" id="ARBA00022555"/>
    </source>
</evidence>
<keyword evidence="8 18" id="KW-0819">tRNA processing</keyword>
<evidence type="ECO:0000256" key="19">
    <source>
        <dbReference type="SAM" id="MobiDB-lite"/>
    </source>
</evidence>
<evidence type="ECO:0000256" key="15">
    <source>
        <dbReference type="ARBA" id="ARBA00093188"/>
    </source>
</evidence>
<dbReference type="Gene3D" id="3.40.50.150">
    <property type="entry name" value="Vaccinia Virus protein VP39"/>
    <property type="match status" value="1"/>
</dbReference>
<comment type="similarity">
    <text evidence="18">Belongs to the class I-like SAM-binding methyltransferase superfamily. Trm1 family.</text>
</comment>
<keyword evidence="4 18" id="KW-0820">tRNA-binding</keyword>
<dbReference type="Gene3D" id="3.30.56.70">
    <property type="entry name" value="N2,N2-dimethylguanosine tRNA methyltransferase, C-terminal domain"/>
    <property type="match status" value="1"/>
</dbReference>
<keyword evidence="14" id="KW-0539">Nucleus</keyword>
<dbReference type="FunFam" id="3.30.56.70:FF:000001">
    <property type="entry name" value="tRNA (guanine(26)-N(2))-dimethyltransferase"/>
    <property type="match status" value="1"/>
</dbReference>
<keyword evidence="13 18" id="KW-0694">RNA-binding</keyword>
<dbReference type="GO" id="GO:0000049">
    <property type="term" value="F:tRNA binding"/>
    <property type="evidence" value="ECO:0007669"/>
    <property type="project" value="UniProtKB-UniRule"/>
</dbReference>
<dbReference type="PROSITE" id="PS51626">
    <property type="entry name" value="SAM_MT_TRM1"/>
    <property type="match status" value="1"/>
</dbReference>
<keyword evidence="7 18" id="KW-0949">S-adenosyl-L-methionine</keyword>
<sequence>MAEPRVEELHQEDTGSNDFNSFDNEDVGSVTVDLSSEANCIQPCFNPIISTDVQDDTFSETLDPSAASGTAERHISIQQTLIDLKNLIDIDGAGKKACPLCPEEKFKPSYGHKLRRHLQNLHWKVSVEFEGCRMCICHLTCRPMKTSLNGEQTPVRLGAHYHCIVCSATIARRTDMISHIKRHMKNGDTEASFTGATSGNQSSTEVMKEVDTDVHVFPNYTTPQKTDSFFNPKMKSNRQLIFCTLAVLAQERKPLECLDAFGATGIMGLQWAKHLGDAVKVTINDFSEGSVKMIQENCHLNRMKVLMTGKEEDEEDEDEIEETEEPAGTIEVTQMDANVLMHLRAFDFIHLDPFGTAVNYVGAAFRNVRNLGIVSVTSTDVSSLYCKALNVTMRHYGCNIVRTEYYKEMAARMIIASVARAAARCNKGIEVLFAVALEHFVLVVVRVLRGPSQADDSLKKIRRLIHCQWCEERVFQKECHMVEENTYRQLPCDCHGSMPGKTAVELGPLWAGPLFNPGFLRRMLFESVQHGIDDIQPLLKNLICESECTTLKHYSIFGPMSHSSQEESGVVIKTLTPPKFGSEGSGREKYSVHGKRKGGNVSRNSAKRQKNDIPIEHPPFYYSIHRHSIRGMNIPKINKFLPYLTQVGFRVSRTHFDPTGIRTDATLAQFKTILMKYSVPTYTGNQPGILEHSSTEPSESVGDHADLLGQTSTETPLEHQPEPSEIPDDISAKPEADPIELTQDLKAE</sequence>
<keyword evidence="5 18" id="KW-0489">Methyltransferase</keyword>
<evidence type="ECO:0000256" key="10">
    <source>
        <dbReference type="ARBA" id="ARBA00022771"/>
    </source>
</evidence>
<dbReference type="EMBL" id="JW865450">
    <property type="protein sequence ID" value="AFO97967.1"/>
    <property type="molecule type" value="mRNA"/>
</dbReference>
<dbReference type="GO" id="GO:0002940">
    <property type="term" value="P:tRNA N2-guanine methylation"/>
    <property type="evidence" value="ECO:0007669"/>
    <property type="project" value="TreeGrafter"/>
</dbReference>
<keyword evidence="11" id="KW-0862">Zinc</keyword>
<comment type="subcellular location">
    <subcellularLocation>
        <location evidence="1">Nucleus</location>
        <location evidence="1">Nucleolus</location>
    </subcellularLocation>
</comment>
<dbReference type="GO" id="GO:0005730">
    <property type="term" value="C:nucleolus"/>
    <property type="evidence" value="ECO:0007669"/>
    <property type="project" value="UniProtKB-SubCell"/>
</dbReference>
<keyword evidence="10" id="KW-0863">Zinc-finger</keyword>
<keyword evidence="2" id="KW-1017">Isopeptide bond</keyword>
<dbReference type="KEGG" id="cmk:103180001"/>
<evidence type="ECO:0000256" key="18">
    <source>
        <dbReference type="PROSITE-ProRule" id="PRU00958"/>
    </source>
</evidence>
<reference evidence="21" key="1">
    <citation type="journal article" date="2014" name="Nature">
        <title>Elephant shark genome provides unique insights into gnathostome evolution.</title>
        <authorList>
            <consortium name="International Elephant Shark Genome Sequencing Consortium"/>
            <person name="Venkatesh B."/>
            <person name="Lee A.P."/>
            <person name="Ravi V."/>
            <person name="Maurya A.K."/>
            <person name="Lian M.M."/>
            <person name="Swann J.B."/>
            <person name="Ohta Y."/>
            <person name="Flajnik M.F."/>
            <person name="Sutoh Y."/>
            <person name="Kasahara M."/>
            <person name="Hoon S."/>
            <person name="Gangu V."/>
            <person name="Roy S.W."/>
            <person name="Irimia M."/>
            <person name="Korzh V."/>
            <person name="Kondrychyn I."/>
            <person name="Lim Z.W."/>
            <person name="Tay B.H."/>
            <person name="Tohari S."/>
            <person name="Kong K.W."/>
            <person name="Ho S."/>
            <person name="Lorente-Galdos B."/>
            <person name="Quilez J."/>
            <person name="Marques-Bonet T."/>
            <person name="Raney B.J."/>
            <person name="Ingham P.W."/>
            <person name="Tay A."/>
            <person name="Hillier L.W."/>
            <person name="Minx P."/>
            <person name="Boehm T."/>
            <person name="Wilson R.K."/>
            <person name="Brenner S."/>
            <person name="Warren W.C."/>
        </authorList>
    </citation>
    <scope>NUCLEOTIDE SEQUENCE</scope>
    <source>
        <tissue evidence="21">Testis</tissue>
    </source>
</reference>
<keyword evidence="9" id="KW-0479">Metal-binding</keyword>
<dbReference type="GO" id="GO:0008270">
    <property type="term" value="F:zinc ion binding"/>
    <property type="evidence" value="ECO:0007669"/>
    <property type="project" value="UniProtKB-KW"/>
</dbReference>
<dbReference type="InterPro" id="IPR029063">
    <property type="entry name" value="SAM-dependent_MTases_sf"/>
</dbReference>
<evidence type="ECO:0000256" key="12">
    <source>
        <dbReference type="ARBA" id="ARBA00022843"/>
    </source>
</evidence>
<evidence type="ECO:0000256" key="17">
    <source>
        <dbReference type="ARBA" id="ARBA00093671"/>
    </source>
</evidence>
<protein>
    <recommendedName>
        <fullName evidence="16">tRNA (guanine(27)-N(2))-dimethyltransferase</fullName>
    </recommendedName>
    <alternativeName>
        <fullName evidence="17">tRNA methyltransferase 1-like protein</fullName>
    </alternativeName>
</protein>
<keyword evidence="12" id="KW-0832">Ubl conjugation</keyword>
<dbReference type="Pfam" id="PF02005">
    <property type="entry name" value="TRM"/>
    <property type="match status" value="2"/>
</dbReference>
<feature type="compositionally biased region" description="Basic and acidic residues" evidence="19">
    <location>
        <begin position="1"/>
        <end position="13"/>
    </location>
</feature>
<evidence type="ECO:0000256" key="6">
    <source>
        <dbReference type="ARBA" id="ARBA00022679"/>
    </source>
</evidence>
<dbReference type="InterPro" id="IPR002905">
    <property type="entry name" value="Trm1"/>
</dbReference>
<feature type="domain" description="C2H2-type" evidence="20">
    <location>
        <begin position="163"/>
        <end position="183"/>
    </location>
</feature>
<evidence type="ECO:0000256" key="5">
    <source>
        <dbReference type="ARBA" id="ARBA00022603"/>
    </source>
</evidence>
<dbReference type="SUPFAM" id="SSF53335">
    <property type="entry name" value="S-adenosyl-L-methionine-dependent methyltransferases"/>
    <property type="match status" value="1"/>
</dbReference>
<dbReference type="GeneID" id="103180001"/>
<dbReference type="RefSeq" id="XP_042190725.1">
    <property type="nucleotide sequence ID" value="XM_042334791.1"/>
</dbReference>
<evidence type="ECO:0000256" key="3">
    <source>
        <dbReference type="ARBA" id="ARBA00022553"/>
    </source>
</evidence>
<evidence type="ECO:0000256" key="2">
    <source>
        <dbReference type="ARBA" id="ARBA00022499"/>
    </source>
</evidence>
<dbReference type="GO" id="GO:0016423">
    <property type="term" value="F:tRNA (guanine) methyltransferase activity"/>
    <property type="evidence" value="ECO:0007669"/>
    <property type="project" value="InterPro"/>
</dbReference>
<evidence type="ECO:0000256" key="8">
    <source>
        <dbReference type="ARBA" id="ARBA00022694"/>
    </source>
</evidence>
<dbReference type="PANTHER" id="PTHR10631:SF1">
    <property type="entry name" value="TRMT1-LIKE PROTEIN"/>
    <property type="match status" value="1"/>
</dbReference>
<dbReference type="SMART" id="SM00355">
    <property type="entry name" value="ZnF_C2H2"/>
    <property type="match status" value="2"/>
</dbReference>
<evidence type="ECO:0000313" key="21">
    <source>
        <dbReference type="EMBL" id="AFO97967.1"/>
    </source>
</evidence>
<evidence type="ECO:0000259" key="20">
    <source>
        <dbReference type="PROSITE" id="PS00028"/>
    </source>
</evidence>
<dbReference type="PANTHER" id="PTHR10631">
    <property type="entry name" value="N 2 ,N 2 -DIMETHYLGUANOSINE TRNA METHYLTRANSFERASE"/>
    <property type="match status" value="1"/>
</dbReference>
<feature type="region of interest" description="Disordered" evidence="19">
    <location>
        <begin position="1"/>
        <end position="23"/>
    </location>
</feature>